<dbReference type="OrthoDB" id="3750325at2759"/>
<feature type="compositionally biased region" description="Basic and acidic residues" evidence="1">
    <location>
        <begin position="304"/>
        <end position="313"/>
    </location>
</feature>
<feature type="compositionally biased region" description="Low complexity" evidence="1">
    <location>
        <begin position="277"/>
        <end position="289"/>
    </location>
</feature>
<reference evidence="3" key="1">
    <citation type="journal article" date="2020" name="Stud. Mycol.">
        <title>101 Dothideomycetes genomes: a test case for predicting lifestyles and emergence of pathogens.</title>
        <authorList>
            <person name="Haridas S."/>
            <person name="Albert R."/>
            <person name="Binder M."/>
            <person name="Bloem J."/>
            <person name="Labutti K."/>
            <person name="Salamov A."/>
            <person name="Andreopoulos B."/>
            <person name="Baker S."/>
            <person name="Barry K."/>
            <person name="Bills G."/>
            <person name="Bluhm B."/>
            <person name="Cannon C."/>
            <person name="Castanera R."/>
            <person name="Culley D."/>
            <person name="Daum C."/>
            <person name="Ezra D."/>
            <person name="Gonzalez J."/>
            <person name="Henrissat B."/>
            <person name="Kuo A."/>
            <person name="Liang C."/>
            <person name="Lipzen A."/>
            <person name="Lutzoni F."/>
            <person name="Magnuson J."/>
            <person name="Mondo S."/>
            <person name="Nolan M."/>
            <person name="Ohm R."/>
            <person name="Pangilinan J."/>
            <person name="Park H.-J."/>
            <person name="Ramirez L."/>
            <person name="Alfaro M."/>
            <person name="Sun H."/>
            <person name="Tritt A."/>
            <person name="Yoshinaga Y."/>
            <person name="Zwiers L.-H."/>
            <person name="Turgeon B."/>
            <person name="Goodwin S."/>
            <person name="Spatafora J."/>
            <person name="Crous P."/>
            <person name="Grigoriev I."/>
        </authorList>
    </citation>
    <scope>NUCLEOTIDE SEQUENCE</scope>
    <source>
        <strain evidence="3">CBS 690.94</strain>
    </source>
</reference>
<keyword evidence="2" id="KW-0472">Membrane</keyword>
<evidence type="ECO:0000313" key="3">
    <source>
        <dbReference type="EMBL" id="KAF2448531.1"/>
    </source>
</evidence>
<feature type="transmembrane region" description="Helical" evidence="2">
    <location>
        <begin position="226"/>
        <end position="249"/>
    </location>
</feature>
<protein>
    <submittedName>
        <fullName evidence="3">Uncharacterized protein</fullName>
    </submittedName>
</protein>
<organism evidence="3 4">
    <name type="scientific">Karstenula rhodostoma CBS 690.94</name>
    <dbReference type="NCBI Taxonomy" id="1392251"/>
    <lineage>
        <taxon>Eukaryota</taxon>
        <taxon>Fungi</taxon>
        <taxon>Dikarya</taxon>
        <taxon>Ascomycota</taxon>
        <taxon>Pezizomycotina</taxon>
        <taxon>Dothideomycetes</taxon>
        <taxon>Pleosporomycetidae</taxon>
        <taxon>Pleosporales</taxon>
        <taxon>Massarineae</taxon>
        <taxon>Didymosphaeriaceae</taxon>
        <taxon>Karstenula</taxon>
    </lineage>
</organism>
<feature type="region of interest" description="Disordered" evidence="1">
    <location>
        <begin position="196"/>
        <end position="218"/>
    </location>
</feature>
<keyword evidence="2" id="KW-0812">Transmembrane</keyword>
<proteinExistence type="predicted"/>
<name>A0A9P4PQG9_9PLEO</name>
<accession>A0A9P4PQG9</accession>
<dbReference type="Proteomes" id="UP000799764">
    <property type="component" value="Unassembled WGS sequence"/>
</dbReference>
<dbReference type="EMBL" id="MU001495">
    <property type="protein sequence ID" value="KAF2448531.1"/>
    <property type="molecule type" value="Genomic_DNA"/>
</dbReference>
<keyword evidence="4" id="KW-1185">Reference proteome</keyword>
<dbReference type="AlphaFoldDB" id="A0A9P4PQG9"/>
<keyword evidence="2" id="KW-1133">Transmembrane helix</keyword>
<sequence length="313" mass="33853">MTSNGTSWSFPPALNATFVHDFYDQYALAHNGTEDDNGVISLLLAAVQNLTLEDRVDSEFQNEGWGGEDAVVTVGDTIDGGFKDAELRVHGLNCVLCKTGRGLGSVENACSNYTEGDNIQYYAKREGPAGLYLDLPELDQYSSLPNETCGLCIFSLPNEPGSLHFQDYSVPFLVQKQEASQRKVFNGSYPTGIVAPRSSSAAYPSPPSGASLGKLRQDDTSKNPNLIVGVVVGVLAAASIVMGLLIWLWTRRRGRKNPYDSAVDIRLATPQPRDGGPQSVPLQQVQPVVRRPDSAGDVPPAYHEVVRAKETEP</sequence>
<feature type="compositionally biased region" description="Low complexity" evidence="1">
    <location>
        <begin position="196"/>
        <end position="211"/>
    </location>
</feature>
<evidence type="ECO:0000256" key="2">
    <source>
        <dbReference type="SAM" id="Phobius"/>
    </source>
</evidence>
<evidence type="ECO:0000256" key="1">
    <source>
        <dbReference type="SAM" id="MobiDB-lite"/>
    </source>
</evidence>
<evidence type="ECO:0000313" key="4">
    <source>
        <dbReference type="Proteomes" id="UP000799764"/>
    </source>
</evidence>
<comment type="caution">
    <text evidence="3">The sequence shown here is derived from an EMBL/GenBank/DDBJ whole genome shotgun (WGS) entry which is preliminary data.</text>
</comment>
<gene>
    <name evidence="3" type="ORF">P171DRAFT_440895</name>
</gene>
<feature type="region of interest" description="Disordered" evidence="1">
    <location>
        <begin position="268"/>
        <end position="313"/>
    </location>
</feature>